<dbReference type="EMBL" id="GEDV01006479">
    <property type="protein sequence ID" value="JAP82078.1"/>
    <property type="molecule type" value="Transcribed_RNA"/>
</dbReference>
<feature type="region of interest" description="Disordered" evidence="1">
    <location>
        <begin position="609"/>
        <end position="635"/>
    </location>
</feature>
<proteinExistence type="predicted"/>
<feature type="compositionally biased region" description="Low complexity" evidence="1">
    <location>
        <begin position="715"/>
        <end position="730"/>
    </location>
</feature>
<reference evidence="2" key="1">
    <citation type="journal article" date="2016" name="Ticks Tick Borne Dis.">
        <title>De novo assembly and annotation of the salivary gland transcriptome of Rhipicephalus appendiculatus male and female ticks during blood feeding.</title>
        <authorList>
            <person name="de Castro M.H."/>
            <person name="de Klerk D."/>
            <person name="Pienaar R."/>
            <person name="Latif A.A."/>
            <person name="Rees D.J."/>
            <person name="Mans B.J."/>
        </authorList>
    </citation>
    <scope>NUCLEOTIDE SEQUENCE</scope>
    <source>
        <tissue evidence="2">Salivary glands</tissue>
    </source>
</reference>
<sequence>MNAAAGVSNHARGGVTPFSMTGARGSANAPNGIVGGGTRGIGLNAPARPLRASGISLSGVTANGPDGAGVILPSGPSGPNTSAGNAAVRLSGVGTPLPTVTASGSTGNSVGVPGIGVLGGNLVNMGGAVGAGLSPSGGRVPLSVSRGPTVTGNGRGTARVDFTGGSLGGTGRNDSAGISLSGTALPIAPGTSTGPVGTNFVGVHSPGVEIRHPSATGLVGSLGPNRGAGSVNAAGASSGGVSEFHGSSVRYNTGTGLLSSGAAVSGSEGRGIARAPLVSGSVSTGGRNVGINTVTAPLSNTARHGESGAGADMGGALLNSGAGVGGSPLGAIPWGAHLRGNSGVLNSAVSVNTGSSSSSGGVGARGGAFPTAGASLGGSAGAGGTRVHVANANIPSVTRGSSSNALSSRVTGVPTNSAVISTSNTRGISEATGALSNIRNGAGSAGGHSVGTGSGSAVANGNVVGSLRTGGISTVAHLAGGTVRFINGGGSAGSHAIATGSGGATGIGGVGASPTGGSGPGTRNVGGSVNVINGAGSADWHSVATGSGSAVGNSNVGAALAGGIGAITPSTGGSASGIHGSHSVTSGTIVGGVDGQPTGNAINAGRHHDVSEVSTSRITRGPVGEGENRSVAGGSLGAATRPAATVGTAIMETASTNGLIRPAISVNGSIPGGDISPSGSIVNGGGHASPHSEISSSSGNLGLRVSSGATGTEMPLSSSSVSPGGVTSGSTLDRGNISHYAILVNSGGSGGPVGAGRAHGLVLGANGAVISGATSPHSNGGLGGPSATIHIESIPNGIGTGTGVIGAGGGTVRTGPGSAPLSVVTTPSGTGAVVAPDATATSGVVGSATPRGSGGVISVGPVSIILPATTGAGGAVRGVAPVALSTTTLTSGPGAGGNGAVGPIVFVSPGGGAATGQPPEATATGGAANSAANVLISAANTGVTTGGIRSVVVHEGGTTPLGATGTESSTTGLRLPGAVEAANVGRRSAGLVGSTGGSHYSSVIYGVPPMTTLSSGRLRSTGLTNGRTVSSILTDSSNNADGGVDTGETLASTEAVRRVTPNGNITVSAH</sequence>
<evidence type="ECO:0000313" key="2">
    <source>
        <dbReference type="EMBL" id="JAP82078.1"/>
    </source>
</evidence>
<feature type="region of interest" description="Disordered" evidence="1">
    <location>
        <begin position="1"/>
        <end position="26"/>
    </location>
</feature>
<feature type="region of interest" description="Disordered" evidence="1">
    <location>
        <begin position="683"/>
        <end position="730"/>
    </location>
</feature>
<name>A0A131YTZ2_RHIAP</name>
<accession>A0A131YTZ2</accession>
<feature type="compositionally biased region" description="Low complexity" evidence="1">
    <location>
        <begin position="689"/>
        <end position="698"/>
    </location>
</feature>
<organism evidence="2">
    <name type="scientific">Rhipicephalus appendiculatus</name>
    <name type="common">Brown ear tick</name>
    <dbReference type="NCBI Taxonomy" id="34631"/>
    <lineage>
        <taxon>Eukaryota</taxon>
        <taxon>Metazoa</taxon>
        <taxon>Ecdysozoa</taxon>
        <taxon>Arthropoda</taxon>
        <taxon>Chelicerata</taxon>
        <taxon>Arachnida</taxon>
        <taxon>Acari</taxon>
        <taxon>Parasitiformes</taxon>
        <taxon>Ixodida</taxon>
        <taxon>Ixodoidea</taxon>
        <taxon>Ixodidae</taxon>
        <taxon>Rhipicephalinae</taxon>
        <taxon>Rhipicephalus</taxon>
        <taxon>Rhipicephalus</taxon>
    </lineage>
</organism>
<evidence type="ECO:0000256" key="1">
    <source>
        <dbReference type="SAM" id="MobiDB-lite"/>
    </source>
</evidence>
<protein>
    <submittedName>
        <fullName evidence="2">TIL domain containing protein</fullName>
    </submittedName>
</protein>
<dbReference type="AlphaFoldDB" id="A0A131YTZ2"/>
<feature type="region of interest" description="Disordered" evidence="1">
    <location>
        <begin position="146"/>
        <end position="168"/>
    </location>
</feature>